<accession>A0A430BX05</accession>
<reference evidence="1 2" key="1">
    <citation type="submission" date="2018-07" db="EMBL/GenBank/DDBJ databases">
        <title>Genomic and Epidemiologic Investigation of an Indolent Hospital Outbreak.</title>
        <authorList>
            <person name="Johnson R.C."/>
            <person name="Deming C."/>
            <person name="Conlan S."/>
            <person name="Zellmer C.J."/>
            <person name="Michelin A.V."/>
            <person name="Lee-Lin S."/>
            <person name="Thomas P.J."/>
            <person name="Park M."/>
            <person name="Weingarten R.A."/>
            <person name="Less J."/>
            <person name="Dekker J.P."/>
            <person name="Frank K.M."/>
            <person name="Musser K.A."/>
            <person name="Mcquiston J.R."/>
            <person name="Henderson D.K."/>
            <person name="Lau A.F."/>
            <person name="Palmore T.N."/>
            <person name="Segre J.A."/>
        </authorList>
    </citation>
    <scope>NUCLEOTIDE SEQUENCE [LARGE SCALE GENOMIC DNA]</scope>
    <source>
        <strain evidence="1 2">SK-NIH.Env6_1116</strain>
    </source>
</reference>
<protein>
    <submittedName>
        <fullName evidence="1">Uncharacterized protein</fullName>
    </submittedName>
</protein>
<sequence length="97" mass="11028">MTIEIRFPDGSHRDVPSELRIPHPDSGSEEHAFRHVPLNCDSCWRFAFDGVLWNALPRIGSLAMFRGPSTEWWRGIITMSDGWAVDHERCLPVAVNA</sequence>
<comment type="caution">
    <text evidence="1">The sequence shown here is derived from an EMBL/GenBank/DDBJ whole genome shotgun (WGS) entry which is preliminary data.</text>
</comment>
<dbReference type="OrthoDB" id="7472973at2"/>
<evidence type="ECO:0000313" key="2">
    <source>
        <dbReference type="Proteomes" id="UP000287401"/>
    </source>
</evidence>
<name>A0A430BX05_SPHYA</name>
<evidence type="ECO:0000313" key="1">
    <source>
        <dbReference type="EMBL" id="RSU57294.1"/>
    </source>
</evidence>
<proteinExistence type="predicted"/>
<dbReference type="EMBL" id="QRAL01000009">
    <property type="protein sequence ID" value="RSU57294.1"/>
    <property type="molecule type" value="Genomic_DNA"/>
</dbReference>
<dbReference type="AlphaFoldDB" id="A0A430BX05"/>
<dbReference type="Proteomes" id="UP000287401">
    <property type="component" value="Unassembled WGS sequence"/>
</dbReference>
<gene>
    <name evidence="1" type="ORF">DAH51_10860</name>
</gene>
<organism evidence="1 2">
    <name type="scientific">Sphingobium yanoikuyae</name>
    <name type="common">Sphingomonas yanoikuyae</name>
    <dbReference type="NCBI Taxonomy" id="13690"/>
    <lineage>
        <taxon>Bacteria</taxon>
        <taxon>Pseudomonadati</taxon>
        <taxon>Pseudomonadota</taxon>
        <taxon>Alphaproteobacteria</taxon>
        <taxon>Sphingomonadales</taxon>
        <taxon>Sphingomonadaceae</taxon>
        <taxon>Sphingobium</taxon>
    </lineage>
</organism>